<gene>
    <name evidence="2" type="ORF">FisN_9Lu184</name>
</gene>
<name>A0A1Z5KLS4_FISSO</name>
<dbReference type="EMBL" id="BDSP01000252">
    <property type="protein sequence ID" value="GAX26888.1"/>
    <property type="molecule type" value="Genomic_DNA"/>
</dbReference>
<evidence type="ECO:0000256" key="1">
    <source>
        <dbReference type="SAM" id="MobiDB-lite"/>
    </source>
</evidence>
<dbReference type="AlphaFoldDB" id="A0A1Z5KLS4"/>
<reference evidence="2 3" key="1">
    <citation type="journal article" date="2015" name="Plant Cell">
        <title>Oil accumulation by the oleaginous diatom Fistulifera solaris as revealed by the genome and transcriptome.</title>
        <authorList>
            <person name="Tanaka T."/>
            <person name="Maeda Y."/>
            <person name="Veluchamy A."/>
            <person name="Tanaka M."/>
            <person name="Abida H."/>
            <person name="Marechal E."/>
            <person name="Bowler C."/>
            <person name="Muto M."/>
            <person name="Sunaga Y."/>
            <person name="Tanaka M."/>
            <person name="Yoshino T."/>
            <person name="Taniguchi T."/>
            <person name="Fukuda Y."/>
            <person name="Nemoto M."/>
            <person name="Matsumoto M."/>
            <person name="Wong P.S."/>
            <person name="Aburatani S."/>
            <person name="Fujibuchi W."/>
        </authorList>
    </citation>
    <scope>NUCLEOTIDE SEQUENCE [LARGE SCALE GENOMIC DNA]</scope>
    <source>
        <strain evidence="2 3">JPCC DA0580</strain>
    </source>
</reference>
<accession>A0A1Z5KLS4</accession>
<evidence type="ECO:0000313" key="2">
    <source>
        <dbReference type="EMBL" id="GAX26888.1"/>
    </source>
</evidence>
<evidence type="ECO:0000313" key="3">
    <source>
        <dbReference type="Proteomes" id="UP000198406"/>
    </source>
</evidence>
<protein>
    <submittedName>
        <fullName evidence="2">Uncharacterized protein</fullName>
    </submittedName>
</protein>
<proteinExistence type="predicted"/>
<organism evidence="2 3">
    <name type="scientific">Fistulifera solaris</name>
    <name type="common">Oleaginous diatom</name>
    <dbReference type="NCBI Taxonomy" id="1519565"/>
    <lineage>
        <taxon>Eukaryota</taxon>
        <taxon>Sar</taxon>
        <taxon>Stramenopiles</taxon>
        <taxon>Ochrophyta</taxon>
        <taxon>Bacillariophyta</taxon>
        <taxon>Bacillariophyceae</taxon>
        <taxon>Bacillariophycidae</taxon>
        <taxon>Naviculales</taxon>
        <taxon>Naviculaceae</taxon>
        <taxon>Fistulifera</taxon>
    </lineage>
</organism>
<sequence>MQSTGNSFLRRLDQQQNHEISPQEHEDRLNTISEEHVHEEAAANSHRELLKAKLQSLRGLLQSIQADNWMYKDDSNKVTESRWER</sequence>
<keyword evidence="3" id="KW-1185">Reference proteome</keyword>
<feature type="region of interest" description="Disordered" evidence="1">
    <location>
        <begin position="1"/>
        <end position="28"/>
    </location>
</feature>
<comment type="caution">
    <text evidence="2">The sequence shown here is derived from an EMBL/GenBank/DDBJ whole genome shotgun (WGS) entry which is preliminary data.</text>
</comment>
<dbReference type="Proteomes" id="UP000198406">
    <property type="component" value="Unassembled WGS sequence"/>
</dbReference>
<dbReference type="InParanoid" id="A0A1Z5KLS4"/>